<evidence type="ECO:0008006" key="3">
    <source>
        <dbReference type="Google" id="ProtNLM"/>
    </source>
</evidence>
<evidence type="ECO:0000313" key="2">
    <source>
        <dbReference type="Proteomes" id="UP000078599"/>
    </source>
</evidence>
<keyword evidence="2" id="KW-1185">Reference proteome</keyword>
<proteinExistence type="predicted"/>
<evidence type="ECO:0000313" key="1">
    <source>
        <dbReference type="EMBL" id="CQR29562.1"/>
    </source>
</evidence>
<reference evidence="1 2" key="1">
    <citation type="submission" date="2015-03" db="EMBL/GenBank/DDBJ databases">
        <authorList>
            <person name="Regsiter A."/>
            <person name="william w."/>
        </authorList>
    </citation>
    <scope>NUCLEOTIDE SEQUENCE [LARGE SCALE GENOMIC DNA]</scope>
    <source>
        <strain evidence="1 2">CB1</strain>
    </source>
</reference>
<sequence>MGATGCRSDMTTRDDVSQFKASGPWRELARAAAEMVADAEQRAGSKMDPKLGGGTRLMLAFEHRISDDIDLFIRDPQWIGYLTPRLNDRFESVMTGYEESATALKLRLPAGEIDFIVSMSLLGLPDEHASDVEVPFALEPVDEVLAKKLFYRGWALTPRDLFDWRAVVAHSAAGHVAKSMQVFLPGDRLDAIRESLHAMTTSRAAQAAWDAIRAPDKPAFDASIKWALEQADRGVKRAWWWAACRTACRLPTSSCAPAVPSGWGPIPAKVTRCCLTPIPRRLPPSAECRIAASMTT</sequence>
<organism evidence="1 2">
    <name type="scientific">Thiomonas arsenitoxydans (strain DSM 22701 / CIP 110005 / 3As)</name>
    <dbReference type="NCBI Taxonomy" id="426114"/>
    <lineage>
        <taxon>Bacteria</taxon>
        <taxon>Pseudomonadati</taxon>
        <taxon>Pseudomonadota</taxon>
        <taxon>Betaproteobacteria</taxon>
        <taxon>Burkholderiales</taxon>
        <taxon>Thiomonas</taxon>
    </lineage>
</organism>
<dbReference type="Pfam" id="PF08843">
    <property type="entry name" value="AbiEii"/>
    <property type="match status" value="1"/>
</dbReference>
<gene>
    <name evidence="1" type="ORF">THICB1_120106</name>
</gene>
<dbReference type="Proteomes" id="UP000078599">
    <property type="component" value="Unassembled WGS sequence"/>
</dbReference>
<comment type="caution">
    <text evidence="1">The sequence shown here is derived from an EMBL/GenBank/DDBJ whole genome shotgun (WGS) entry which is preliminary data.</text>
</comment>
<dbReference type="InterPro" id="IPR014942">
    <property type="entry name" value="AbiEii"/>
</dbReference>
<name>A0ABM9T364_THIA3</name>
<dbReference type="EMBL" id="CTRI01000004">
    <property type="protein sequence ID" value="CQR29562.1"/>
    <property type="molecule type" value="Genomic_DNA"/>
</dbReference>
<accession>A0ABM9T364</accession>
<protein>
    <recommendedName>
        <fullName evidence="3">Nucleotidyl transferase AbiEii/AbiGii toxin family protein</fullName>
    </recommendedName>
</protein>